<dbReference type="PANTHER" id="PTHR39321:SF3">
    <property type="entry name" value="PHOSPHOPANTETHEINE ADENYLYLTRANSFERASE"/>
    <property type="match status" value="1"/>
</dbReference>
<keyword evidence="3 10" id="KW-0662">Pyridine nucleotide biosynthesis</keyword>
<dbReference type="InterPro" id="IPR004821">
    <property type="entry name" value="Cyt_trans-like"/>
</dbReference>
<evidence type="ECO:0000256" key="1">
    <source>
        <dbReference type="ARBA" id="ARBA00002324"/>
    </source>
</evidence>
<evidence type="ECO:0000313" key="12">
    <source>
        <dbReference type="EMBL" id="RCW49390.1"/>
    </source>
</evidence>
<dbReference type="RefSeq" id="WP_181873390.1">
    <property type="nucleotide sequence ID" value="NZ_QPJD01000004.1"/>
</dbReference>
<keyword evidence="5 10" id="KW-0548">Nucleotidyltransferase</keyword>
<dbReference type="HAMAP" id="MF_00244">
    <property type="entry name" value="NaMN_adenylyltr"/>
    <property type="match status" value="1"/>
</dbReference>
<evidence type="ECO:0000256" key="3">
    <source>
        <dbReference type="ARBA" id="ARBA00022642"/>
    </source>
</evidence>
<dbReference type="GO" id="GO:0004515">
    <property type="term" value="F:nicotinate-nucleotide adenylyltransferase activity"/>
    <property type="evidence" value="ECO:0007669"/>
    <property type="project" value="UniProtKB-UniRule"/>
</dbReference>
<evidence type="ECO:0000256" key="8">
    <source>
        <dbReference type="ARBA" id="ARBA00023027"/>
    </source>
</evidence>
<evidence type="ECO:0000256" key="10">
    <source>
        <dbReference type="HAMAP-Rule" id="MF_00244"/>
    </source>
</evidence>
<dbReference type="NCBIfam" id="TIGR00482">
    <property type="entry name" value="nicotinate (nicotinamide) nucleotide adenylyltransferase"/>
    <property type="match status" value="1"/>
</dbReference>
<comment type="caution">
    <text evidence="12">The sequence shown here is derived from an EMBL/GenBank/DDBJ whole genome shotgun (WGS) entry which is preliminary data.</text>
</comment>
<evidence type="ECO:0000256" key="9">
    <source>
        <dbReference type="ARBA" id="ARBA00048721"/>
    </source>
</evidence>
<keyword evidence="8 10" id="KW-0520">NAD</keyword>
<dbReference type="Pfam" id="PF01467">
    <property type="entry name" value="CTP_transf_like"/>
    <property type="match status" value="1"/>
</dbReference>
<evidence type="ECO:0000256" key="2">
    <source>
        <dbReference type="ARBA" id="ARBA00005019"/>
    </source>
</evidence>
<feature type="domain" description="Cytidyltransferase-like" evidence="11">
    <location>
        <begin position="6"/>
        <end position="169"/>
    </location>
</feature>
<protein>
    <recommendedName>
        <fullName evidence="10">Probable nicotinate-nucleotide adenylyltransferase</fullName>
        <ecNumber evidence="10">2.7.7.18</ecNumber>
    </recommendedName>
    <alternativeName>
        <fullName evidence="10">Deamido-NAD(+) diphosphorylase</fullName>
    </alternativeName>
    <alternativeName>
        <fullName evidence="10">Deamido-NAD(+) pyrophosphorylase</fullName>
    </alternativeName>
    <alternativeName>
        <fullName evidence="10">Nicotinate mononucleotide adenylyltransferase</fullName>
        <shortName evidence="10">NaMN adenylyltransferase</shortName>
    </alternativeName>
</protein>
<name>A0A368W2L0_9BACL</name>
<dbReference type="EC" id="2.7.7.18" evidence="10"/>
<keyword evidence="6 10" id="KW-0547">Nucleotide-binding</keyword>
<evidence type="ECO:0000259" key="11">
    <source>
        <dbReference type="Pfam" id="PF01467"/>
    </source>
</evidence>
<dbReference type="GO" id="GO:0009435">
    <property type="term" value="P:NAD+ biosynthetic process"/>
    <property type="evidence" value="ECO:0007669"/>
    <property type="project" value="UniProtKB-UniRule"/>
</dbReference>
<sequence length="196" mass="22157">MSKIGIMGGTFDPIHIGHLIAAETAREHCDLHEVWFIPSYVPPLKANEPGVSGEKRYEMVCGAIESNAAFRALDIELQRGGVSYSYDTVMELQRRYPNHSFSYIIGSDRINDLPQWHQIEQLAAQITFIGLERTSDPYDIGALPIFLKERISLIHMPAVDISSTAIRSRVNAGLSVQYLVPDSVHSYMRRYKLYES</sequence>
<comment type="function">
    <text evidence="1 10">Catalyzes the reversible adenylation of nicotinate mononucleotide (NaMN) to nicotinic acid adenine dinucleotide (NaAD).</text>
</comment>
<dbReference type="NCBIfam" id="TIGR00125">
    <property type="entry name" value="cyt_tran_rel"/>
    <property type="match status" value="1"/>
</dbReference>
<evidence type="ECO:0000313" key="13">
    <source>
        <dbReference type="Proteomes" id="UP000252415"/>
    </source>
</evidence>
<evidence type="ECO:0000256" key="5">
    <source>
        <dbReference type="ARBA" id="ARBA00022695"/>
    </source>
</evidence>
<dbReference type="EMBL" id="QPJD01000004">
    <property type="protein sequence ID" value="RCW49390.1"/>
    <property type="molecule type" value="Genomic_DNA"/>
</dbReference>
<dbReference type="InterPro" id="IPR005248">
    <property type="entry name" value="NadD/NMNAT"/>
</dbReference>
<dbReference type="GO" id="GO:0005524">
    <property type="term" value="F:ATP binding"/>
    <property type="evidence" value="ECO:0007669"/>
    <property type="project" value="UniProtKB-KW"/>
</dbReference>
<keyword evidence="7 10" id="KW-0067">ATP-binding</keyword>
<accession>A0A368W2L0</accession>
<dbReference type="Gene3D" id="3.40.50.620">
    <property type="entry name" value="HUPs"/>
    <property type="match status" value="1"/>
</dbReference>
<dbReference type="UniPathway" id="UPA00253">
    <property type="reaction ID" value="UER00332"/>
</dbReference>
<proteinExistence type="inferred from homology"/>
<organism evidence="12 13">
    <name type="scientific">Paenibacillus prosopidis</name>
    <dbReference type="NCBI Taxonomy" id="630520"/>
    <lineage>
        <taxon>Bacteria</taxon>
        <taxon>Bacillati</taxon>
        <taxon>Bacillota</taxon>
        <taxon>Bacilli</taxon>
        <taxon>Bacillales</taxon>
        <taxon>Paenibacillaceae</taxon>
        <taxon>Paenibacillus</taxon>
    </lineage>
</organism>
<keyword evidence="13" id="KW-1185">Reference proteome</keyword>
<comment type="similarity">
    <text evidence="10">Belongs to the NadD family.</text>
</comment>
<dbReference type="Proteomes" id="UP000252415">
    <property type="component" value="Unassembled WGS sequence"/>
</dbReference>
<dbReference type="PANTHER" id="PTHR39321">
    <property type="entry name" value="NICOTINATE-NUCLEOTIDE ADENYLYLTRANSFERASE-RELATED"/>
    <property type="match status" value="1"/>
</dbReference>
<reference evidence="12 13" key="1">
    <citation type="submission" date="2018-07" db="EMBL/GenBank/DDBJ databases">
        <title>Genomic Encyclopedia of Type Strains, Phase III (KMG-III): the genomes of soil and plant-associated and newly described type strains.</title>
        <authorList>
            <person name="Whitman W."/>
        </authorList>
    </citation>
    <scope>NUCLEOTIDE SEQUENCE [LARGE SCALE GENOMIC DNA]</scope>
    <source>
        <strain evidence="12 13">CECT 7506</strain>
    </source>
</reference>
<gene>
    <name evidence="10" type="primary">nadD</name>
    <name evidence="12" type="ORF">DFP97_10448</name>
</gene>
<dbReference type="CDD" id="cd02165">
    <property type="entry name" value="NMNAT"/>
    <property type="match status" value="1"/>
</dbReference>
<dbReference type="SUPFAM" id="SSF52374">
    <property type="entry name" value="Nucleotidylyl transferase"/>
    <property type="match status" value="1"/>
</dbReference>
<evidence type="ECO:0000256" key="7">
    <source>
        <dbReference type="ARBA" id="ARBA00022840"/>
    </source>
</evidence>
<evidence type="ECO:0000256" key="4">
    <source>
        <dbReference type="ARBA" id="ARBA00022679"/>
    </source>
</evidence>
<dbReference type="InterPro" id="IPR014729">
    <property type="entry name" value="Rossmann-like_a/b/a_fold"/>
</dbReference>
<comment type="catalytic activity">
    <reaction evidence="9 10">
        <text>nicotinate beta-D-ribonucleotide + ATP + H(+) = deamido-NAD(+) + diphosphate</text>
        <dbReference type="Rhea" id="RHEA:22860"/>
        <dbReference type="ChEBI" id="CHEBI:15378"/>
        <dbReference type="ChEBI" id="CHEBI:30616"/>
        <dbReference type="ChEBI" id="CHEBI:33019"/>
        <dbReference type="ChEBI" id="CHEBI:57502"/>
        <dbReference type="ChEBI" id="CHEBI:58437"/>
        <dbReference type="EC" id="2.7.7.18"/>
    </reaction>
</comment>
<evidence type="ECO:0000256" key="6">
    <source>
        <dbReference type="ARBA" id="ARBA00022741"/>
    </source>
</evidence>
<keyword evidence="4 10" id="KW-0808">Transferase</keyword>
<dbReference type="NCBIfam" id="NF000840">
    <property type="entry name" value="PRK00071.1-3"/>
    <property type="match status" value="1"/>
</dbReference>
<dbReference type="AlphaFoldDB" id="A0A368W2L0"/>
<comment type="pathway">
    <text evidence="2 10">Cofactor biosynthesis; NAD(+) biosynthesis; deamido-NAD(+) from nicotinate D-ribonucleotide: step 1/1.</text>
</comment>